<proteinExistence type="predicted"/>
<dbReference type="AlphaFoldDB" id="A0A3Q7GE75"/>
<reference evidence="1" key="1">
    <citation type="journal article" date="2012" name="Nature">
        <title>The tomato genome sequence provides insights into fleshy fruit evolution.</title>
        <authorList>
            <consortium name="Tomato Genome Consortium"/>
        </authorList>
    </citation>
    <scope>NUCLEOTIDE SEQUENCE [LARGE SCALE GENOMIC DNA]</scope>
    <source>
        <strain evidence="1">cv. Heinz 1706</strain>
    </source>
</reference>
<evidence type="ECO:0000313" key="1">
    <source>
        <dbReference type="EnsemblPlants" id="Solyc03g111595.1.1"/>
    </source>
</evidence>
<dbReference type="EnsemblPlants" id="Solyc03g111595.1.1">
    <property type="protein sequence ID" value="Solyc03g111595.1.1"/>
    <property type="gene ID" value="Solyc03g111595.1"/>
</dbReference>
<sequence>MKSTIYIHLESTSMFTENLPCSQSLKSTSKVFRNSVIQPISESFRMVYPTVLPEGFFSSSSYLETGSIENNRTSSHREISSVIPGCPTFLLSIKIPTSPGVFSSQSFPSRGNFFSWYVKKRRTVSTFHAKQDCGQPGFTLAERTRFGAILKEYVNLFKLLNRKVVITS</sequence>
<accession>A0A3Q7GE75</accession>
<dbReference type="InParanoid" id="A0A3Q7GE75"/>
<dbReference type="Proteomes" id="UP000004994">
    <property type="component" value="Chromosome 3"/>
</dbReference>
<evidence type="ECO:0000313" key="2">
    <source>
        <dbReference type="Proteomes" id="UP000004994"/>
    </source>
</evidence>
<dbReference type="Gramene" id="Solyc03g111595.1.1">
    <property type="protein sequence ID" value="Solyc03g111595.1.1"/>
    <property type="gene ID" value="Solyc03g111595.1"/>
</dbReference>
<protein>
    <submittedName>
        <fullName evidence="1">Uncharacterized protein</fullName>
    </submittedName>
</protein>
<name>A0A3Q7GE75_SOLLC</name>
<organism evidence="1">
    <name type="scientific">Solanum lycopersicum</name>
    <name type="common">Tomato</name>
    <name type="synonym">Lycopersicon esculentum</name>
    <dbReference type="NCBI Taxonomy" id="4081"/>
    <lineage>
        <taxon>Eukaryota</taxon>
        <taxon>Viridiplantae</taxon>
        <taxon>Streptophyta</taxon>
        <taxon>Embryophyta</taxon>
        <taxon>Tracheophyta</taxon>
        <taxon>Spermatophyta</taxon>
        <taxon>Magnoliopsida</taxon>
        <taxon>eudicotyledons</taxon>
        <taxon>Gunneridae</taxon>
        <taxon>Pentapetalae</taxon>
        <taxon>asterids</taxon>
        <taxon>lamiids</taxon>
        <taxon>Solanales</taxon>
        <taxon>Solanaceae</taxon>
        <taxon>Solanoideae</taxon>
        <taxon>Solaneae</taxon>
        <taxon>Solanum</taxon>
        <taxon>Solanum subgen. Lycopersicon</taxon>
    </lineage>
</organism>
<keyword evidence="2" id="KW-1185">Reference proteome</keyword>
<reference evidence="1" key="2">
    <citation type="submission" date="2019-01" db="UniProtKB">
        <authorList>
            <consortium name="EnsemblPlants"/>
        </authorList>
    </citation>
    <scope>IDENTIFICATION</scope>
    <source>
        <strain evidence="1">cv. Heinz 1706</strain>
    </source>
</reference>